<dbReference type="RefSeq" id="XP_042915936.1">
    <property type="nucleotide sequence ID" value="XM_043071549.1"/>
</dbReference>
<dbReference type="Gramene" id="PNW72020">
    <property type="protein sequence ID" value="PNW72020"/>
    <property type="gene ID" value="CHLRE_16g685750v5"/>
</dbReference>
<keyword evidence="2" id="KW-0472">Membrane</keyword>
<feature type="compositionally biased region" description="Basic and acidic residues" evidence="1">
    <location>
        <begin position="422"/>
        <end position="434"/>
    </location>
</feature>
<evidence type="ECO:0000313" key="4">
    <source>
        <dbReference type="Proteomes" id="UP000006906"/>
    </source>
</evidence>
<evidence type="ECO:0000313" key="3">
    <source>
        <dbReference type="EMBL" id="PNW72020.1"/>
    </source>
</evidence>
<feature type="transmembrane region" description="Helical" evidence="2">
    <location>
        <begin position="136"/>
        <end position="155"/>
    </location>
</feature>
<keyword evidence="2" id="KW-1133">Transmembrane helix</keyword>
<gene>
    <name evidence="3" type="ORF">CHLRE_16g685750v5</name>
</gene>
<dbReference type="OrthoDB" id="537955at2759"/>
<protein>
    <submittedName>
        <fullName evidence="3">Uncharacterized protein</fullName>
    </submittedName>
</protein>
<sequence>MKCCIECVASSAYSCFSRTTLTVLAVLKVLVSVSIIVIVAVKLENVTIAVQLPVSSLADLTTVAGIANVTNSLLGATPAAAGGTGGASGGTSGSGAGGGTDLNATAGPIHVDAACLLQKRGNAGQFDGDSKTMCSYVYGVCAISLAATFVMACLLWCTCHLCGWGPLLELMFALLGLAWWLAAALVLQEHTAISVDTGPAAVRLIVGNAPPPPPPAAAATLFPPPPPPPAVLPPAGNATSDLAAQLGELLDEWMPTSLNQWRNTVVGLSWTMMVMFGGAGLLLAVEACGCLVEVVACCCRCCCCPNRPESKWRSRLSNTRRKRVDGEEYMEMAAGIPNSSASPSGGGGAVPVSSLPAGPPAGPAVGAAPAGAPAGYGSGGHGFGPGAYSGGGGGRGAYSSASAAPPSVVVVARSEGYGVRSWADREREEREKRAPGGWGY</sequence>
<name>A0A2K3CUR5_CHLRE</name>
<dbReference type="ExpressionAtlas" id="A0A2K3CUR5">
    <property type="expression patterns" value="baseline"/>
</dbReference>
<feature type="region of interest" description="Disordered" evidence="1">
    <location>
        <begin position="421"/>
        <end position="440"/>
    </location>
</feature>
<keyword evidence="4" id="KW-1185">Reference proteome</keyword>
<feature type="transmembrane region" description="Helical" evidence="2">
    <location>
        <begin position="21"/>
        <end position="41"/>
    </location>
</feature>
<reference evidence="3 4" key="1">
    <citation type="journal article" date="2007" name="Science">
        <title>The Chlamydomonas genome reveals the evolution of key animal and plant functions.</title>
        <authorList>
            <person name="Merchant S.S."/>
            <person name="Prochnik S.E."/>
            <person name="Vallon O."/>
            <person name="Harris E.H."/>
            <person name="Karpowicz S.J."/>
            <person name="Witman G.B."/>
            <person name="Terry A."/>
            <person name="Salamov A."/>
            <person name="Fritz-Laylin L.K."/>
            <person name="Marechal-Drouard L."/>
            <person name="Marshall W.F."/>
            <person name="Qu L.H."/>
            <person name="Nelson D.R."/>
            <person name="Sanderfoot A.A."/>
            <person name="Spalding M.H."/>
            <person name="Kapitonov V.V."/>
            <person name="Ren Q."/>
            <person name="Ferris P."/>
            <person name="Lindquist E."/>
            <person name="Shapiro H."/>
            <person name="Lucas S.M."/>
            <person name="Grimwood J."/>
            <person name="Schmutz J."/>
            <person name="Cardol P."/>
            <person name="Cerutti H."/>
            <person name="Chanfreau G."/>
            <person name="Chen C.L."/>
            <person name="Cognat V."/>
            <person name="Croft M.T."/>
            <person name="Dent R."/>
            <person name="Dutcher S."/>
            <person name="Fernandez E."/>
            <person name="Fukuzawa H."/>
            <person name="Gonzalez-Ballester D."/>
            <person name="Gonzalez-Halphen D."/>
            <person name="Hallmann A."/>
            <person name="Hanikenne M."/>
            <person name="Hippler M."/>
            <person name="Inwood W."/>
            <person name="Jabbari K."/>
            <person name="Kalanon M."/>
            <person name="Kuras R."/>
            <person name="Lefebvre P.A."/>
            <person name="Lemaire S.D."/>
            <person name="Lobanov A.V."/>
            <person name="Lohr M."/>
            <person name="Manuell A."/>
            <person name="Meier I."/>
            <person name="Mets L."/>
            <person name="Mittag M."/>
            <person name="Mittelmeier T."/>
            <person name="Moroney J.V."/>
            <person name="Moseley J."/>
            <person name="Napoli C."/>
            <person name="Nedelcu A.M."/>
            <person name="Niyogi K."/>
            <person name="Novoselov S.V."/>
            <person name="Paulsen I.T."/>
            <person name="Pazour G."/>
            <person name="Purton S."/>
            <person name="Ral J.P."/>
            <person name="Riano-Pachon D.M."/>
            <person name="Riekhof W."/>
            <person name="Rymarquis L."/>
            <person name="Schroda M."/>
            <person name="Stern D."/>
            <person name="Umen J."/>
            <person name="Willows R."/>
            <person name="Wilson N."/>
            <person name="Zimmer S.L."/>
            <person name="Allmer J."/>
            <person name="Balk J."/>
            <person name="Bisova K."/>
            <person name="Chen C.J."/>
            <person name="Elias M."/>
            <person name="Gendler K."/>
            <person name="Hauser C."/>
            <person name="Lamb M.R."/>
            <person name="Ledford H."/>
            <person name="Long J.C."/>
            <person name="Minagawa J."/>
            <person name="Page M.D."/>
            <person name="Pan J."/>
            <person name="Pootakham W."/>
            <person name="Roje S."/>
            <person name="Rose A."/>
            <person name="Stahlberg E."/>
            <person name="Terauchi A.M."/>
            <person name="Yang P."/>
            <person name="Ball S."/>
            <person name="Bowler C."/>
            <person name="Dieckmann C.L."/>
            <person name="Gladyshev V.N."/>
            <person name="Green P."/>
            <person name="Jorgensen R."/>
            <person name="Mayfield S."/>
            <person name="Mueller-Roeber B."/>
            <person name="Rajamani S."/>
            <person name="Sayre R.T."/>
            <person name="Brokstein P."/>
            <person name="Dubchak I."/>
            <person name="Goodstein D."/>
            <person name="Hornick L."/>
            <person name="Huang Y.W."/>
            <person name="Jhaveri J."/>
            <person name="Luo Y."/>
            <person name="Martinez D."/>
            <person name="Ngau W.C."/>
            <person name="Otillar B."/>
            <person name="Poliakov A."/>
            <person name="Porter A."/>
            <person name="Szajkowski L."/>
            <person name="Werner G."/>
            <person name="Zhou K."/>
            <person name="Grigoriev I.V."/>
            <person name="Rokhsar D.S."/>
            <person name="Grossman A.R."/>
        </authorList>
    </citation>
    <scope>NUCLEOTIDE SEQUENCE [LARGE SCALE GENOMIC DNA]</scope>
    <source>
        <strain evidence="4">CC-503</strain>
    </source>
</reference>
<dbReference type="EMBL" id="CM008977">
    <property type="protein sequence ID" value="PNW72020.1"/>
    <property type="molecule type" value="Genomic_DNA"/>
</dbReference>
<dbReference type="Proteomes" id="UP000006906">
    <property type="component" value="Chromosome 16"/>
</dbReference>
<evidence type="ECO:0000256" key="1">
    <source>
        <dbReference type="SAM" id="MobiDB-lite"/>
    </source>
</evidence>
<dbReference type="OMA" id="MACLLWC"/>
<feature type="transmembrane region" description="Helical" evidence="2">
    <location>
        <begin position="167"/>
        <end position="187"/>
    </location>
</feature>
<proteinExistence type="predicted"/>
<accession>A0A2K3CUR5</accession>
<dbReference type="AlphaFoldDB" id="A0A2K3CUR5"/>
<keyword evidence="2" id="KW-0812">Transmembrane</keyword>
<dbReference type="InParanoid" id="A0A2K3CUR5"/>
<dbReference type="GeneID" id="5717641"/>
<feature type="region of interest" description="Disordered" evidence="1">
    <location>
        <begin position="336"/>
        <end position="355"/>
    </location>
</feature>
<dbReference type="KEGG" id="cre:CHLRE_16g685750v5"/>
<evidence type="ECO:0000256" key="2">
    <source>
        <dbReference type="SAM" id="Phobius"/>
    </source>
</evidence>
<organism evidence="3 4">
    <name type="scientific">Chlamydomonas reinhardtii</name>
    <name type="common">Chlamydomonas smithii</name>
    <dbReference type="NCBI Taxonomy" id="3055"/>
    <lineage>
        <taxon>Eukaryota</taxon>
        <taxon>Viridiplantae</taxon>
        <taxon>Chlorophyta</taxon>
        <taxon>core chlorophytes</taxon>
        <taxon>Chlorophyceae</taxon>
        <taxon>CS clade</taxon>
        <taxon>Chlamydomonadales</taxon>
        <taxon>Chlamydomonadaceae</taxon>
        <taxon>Chlamydomonas</taxon>
    </lineage>
</organism>